<dbReference type="InterPro" id="IPR017853">
    <property type="entry name" value="GH"/>
</dbReference>
<evidence type="ECO:0000313" key="2">
    <source>
        <dbReference type="Proteomes" id="UP000198848"/>
    </source>
</evidence>
<evidence type="ECO:0000313" key="1">
    <source>
        <dbReference type="EMBL" id="SDR43902.1"/>
    </source>
</evidence>
<sequence>MARRLPLSDVRPTQLYLSSEKLAGVLEWFDFDEPNYEPLPAFEHDGEWYLADGHTRAFAASLAGAETLRIEHDESVREEYDFEVYLRCLEWCEDAGIETIDDLHGRVVSPNAYQELWIDRCQRVSDDAHETA</sequence>
<dbReference type="EMBL" id="FNLC01000007">
    <property type="protein sequence ID" value="SDR43902.1"/>
    <property type="molecule type" value="Genomic_DNA"/>
</dbReference>
<dbReference type="SUPFAM" id="SSF51445">
    <property type="entry name" value="(Trans)glycosidases"/>
    <property type="match status" value="1"/>
</dbReference>
<dbReference type="InterPro" id="IPR036086">
    <property type="entry name" value="ParB/Sulfiredoxin_sf"/>
</dbReference>
<dbReference type="OrthoDB" id="195604at2157"/>
<name>A0A1H1J1T2_NATTX</name>
<dbReference type="SUPFAM" id="SSF110849">
    <property type="entry name" value="ParB/Sulfiredoxin"/>
    <property type="match status" value="1"/>
</dbReference>
<dbReference type="AlphaFoldDB" id="A0A1H1J1T2"/>
<evidence type="ECO:0008006" key="3">
    <source>
        <dbReference type="Google" id="ProtNLM"/>
    </source>
</evidence>
<organism evidence="1 2">
    <name type="scientific">Natronobacterium texcoconense</name>
    <dbReference type="NCBI Taxonomy" id="1095778"/>
    <lineage>
        <taxon>Archaea</taxon>
        <taxon>Methanobacteriati</taxon>
        <taxon>Methanobacteriota</taxon>
        <taxon>Stenosarchaea group</taxon>
        <taxon>Halobacteria</taxon>
        <taxon>Halobacteriales</taxon>
        <taxon>Natrialbaceae</taxon>
        <taxon>Natronobacterium</taxon>
    </lineage>
</organism>
<proteinExistence type="predicted"/>
<dbReference type="RefSeq" id="WP_090385900.1">
    <property type="nucleotide sequence ID" value="NZ_FNLC01000007.1"/>
</dbReference>
<accession>A0A1H1J1T2</accession>
<gene>
    <name evidence="1" type="ORF">SAMN04489842_4023</name>
</gene>
<protein>
    <recommendedName>
        <fullName evidence="3">ParB-like nuclease domain-containing protein</fullName>
    </recommendedName>
</protein>
<dbReference type="STRING" id="1095778.SAMN04489842_4023"/>
<dbReference type="Proteomes" id="UP000198848">
    <property type="component" value="Unassembled WGS sequence"/>
</dbReference>
<reference evidence="2" key="1">
    <citation type="submission" date="2016-10" db="EMBL/GenBank/DDBJ databases">
        <authorList>
            <person name="Varghese N."/>
            <person name="Submissions S."/>
        </authorList>
    </citation>
    <scope>NUCLEOTIDE SEQUENCE [LARGE SCALE GENOMIC DNA]</scope>
    <source>
        <strain evidence="2">DSM 24767</strain>
    </source>
</reference>
<keyword evidence="2" id="KW-1185">Reference proteome</keyword>